<gene>
    <name evidence="5" type="ORF">AUP42_13335</name>
</gene>
<dbReference type="InterPro" id="IPR046346">
    <property type="entry name" value="Aminoacid_DH-like_N_sf"/>
</dbReference>
<feature type="domain" description="Shikimate dehydrogenase substrate binding N-terminal" evidence="4">
    <location>
        <begin position="6"/>
        <end position="91"/>
    </location>
</feature>
<sequence>MLKLGLIGKGISRSQSARLHVLLGRMCGIEVTYDYLDSEKIADFDLIGQLTVCAKDGYAGVNVTHPYKTEARKLIQRRKRLPEALGAVNTVVFREDGWRGDNTDYVGFMRGYRGQFGDQAPGTVLQMGAGGVGLAAAFGLHGLGADRILIHDKDADRGHELVATLKAGGANVAFIAEADLSDAIRNADGLINCTPVGMNQYPGSPIDAALLGGQKWAFDAVYTPVETAFLHSAQKAGLSVMTGFELFFFQGIEAFEVFSGAQIDGDAARIEYFNAYPEALTG</sequence>
<evidence type="ECO:0000313" key="5">
    <source>
        <dbReference type="EMBL" id="KZB66540.1"/>
    </source>
</evidence>
<dbReference type="SUPFAM" id="SSF51735">
    <property type="entry name" value="NAD(P)-binding Rossmann-fold domains"/>
    <property type="match status" value="1"/>
</dbReference>
<dbReference type="PANTHER" id="PTHR21089">
    <property type="entry name" value="SHIKIMATE DEHYDROGENASE"/>
    <property type="match status" value="1"/>
</dbReference>
<evidence type="ECO:0000256" key="2">
    <source>
        <dbReference type="ARBA" id="ARBA00023002"/>
    </source>
</evidence>
<dbReference type="Proteomes" id="UP000076335">
    <property type="component" value="Unassembled WGS sequence"/>
</dbReference>
<dbReference type="Gene3D" id="3.40.50.10860">
    <property type="entry name" value="Leucine Dehydrogenase, chain A, domain 1"/>
    <property type="match status" value="1"/>
</dbReference>
<protein>
    <submittedName>
        <fullName evidence="5">Shikimate dehydrogenase</fullName>
    </submittedName>
</protein>
<organism evidence="5 6">
    <name type="scientific">Thalassospira lucentensis</name>
    <dbReference type="NCBI Taxonomy" id="168935"/>
    <lineage>
        <taxon>Bacteria</taxon>
        <taxon>Pseudomonadati</taxon>
        <taxon>Pseudomonadota</taxon>
        <taxon>Alphaproteobacteria</taxon>
        <taxon>Rhodospirillales</taxon>
        <taxon>Thalassospiraceae</taxon>
        <taxon>Thalassospira</taxon>
    </lineage>
</organism>
<dbReference type="SUPFAM" id="SSF53223">
    <property type="entry name" value="Aminoacid dehydrogenase-like, N-terminal domain"/>
    <property type="match status" value="1"/>
</dbReference>
<comment type="pathway">
    <text evidence="1">Metabolic intermediate biosynthesis; chorismate biosynthesis; chorismate from D-erythrose 4-phosphate and phosphoenolpyruvate: step 4/7.</text>
</comment>
<keyword evidence="3" id="KW-0057">Aromatic amino acid biosynthesis</keyword>
<dbReference type="InterPro" id="IPR022893">
    <property type="entry name" value="Shikimate_DH_fam"/>
</dbReference>
<dbReference type="InterPro" id="IPR036291">
    <property type="entry name" value="NAD(P)-bd_dom_sf"/>
</dbReference>
<dbReference type="OrthoDB" id="9792692at2"/>
<evidence type="ECO:0000256" key="1">
    <source>
        <dbReference type="ARBA" id="ARBA00004871"/>
    </source>
</evidence>
<reference evidence="5 6" key="1">
    <citation type="submission" date="2015-12" db="EMBL/GenBank/DDBJ databases">
        <title>Genome sequence of Thalassospira lucentensis MCCC 1A02072.</title>
        <authorList>
            <person name="Lu L."/>
            <person name="Lai Q."/>
            <person name="Shao Z."/>
            <person name="Qian P."/>
        </authorList>
    </citation>
    <scope>NUCLEOTIDE SEQUENCE [LARGE SCALE GENOMIC DNA]</scope>
    <source>
        <strain evidence="5 6">MCCC 1A02072</strain>
    </source>
</reference>
<evidence type="ECO:0000259" key="4">
    <source>
        <dbReference type="Pfam" id="PF08501"/>
    </source>
</evidence>
<dbReference type="GO" id="GO:0009073">
    <property type="term" value="P:aromatic amino acid family biosynthetic process"/>
    <property type="evidence" value="ECO:0007669"/>
    <property type="project" value="UniProtKB-KW"/>
</dbReference>
<keyword evidence="3" id="KW-0028">Amino-acid biosynthesis</keyword>
<evidence type="ECO:0000256" key="3">
    <source>
        <dbReference type="ARBA" id="ARBA00023141"/>
    </source>
</evidence>
<accession>A0A154L7A5</accession>
<dbReference type="CDD" id="cd01065">
    <property type="entry name" value="NAD_bind_Shikimate_DH"/>
    <property type="match status" value="1"/>
</dbReference>
<dbReference type="PANTHER" id="PTHR21089:SF1">
    <property type="entry name" value="BIFUNCTIONAL 3-DEHYDROQUINATE DEHYDRATASE_SHIKIMATE DEHYDROGENASE, CHLOROPLASTIC"/>
    <property type="match status" value="1"/>
</dbReference>
<comment type="caution">
    <text evidence="5">The sequence shown here is derived from an EMBL/GenBank/DDBJ whole genome shotgun (WGS) entry which is preliminary data.</text>
</comment>
<dbReference type="GO" id="GO:0005829">
    <property type="term" value="C:cytosol"/>
    <property type="evidence" value="ECO:0007669"/>
    <property type="project" value="TreeGrafter"/>
</dbReference>
<name>A0A154L7A5_9PROT</name>
<dbReference type="GO" id="GO:0009423">
    <property type="term" value="P:chorismate biosynthetic process"/>
    <property type="evidence" value="ECO:0007669"/>
    <property type="project" value="TreeGrafter"/>
</dbReference>
<dbReference type="InterPro" id="IPR013708">
    <property type="entry name" value="Shikimate_DH-bd_N"/>
</dbReference>
<keyword evidence="2" id="KW-0560">Oxidoreductase</keyword>
<evidence type="ECO:0000313" key="6">
    <source>
        <dbReference type="Proteomes" id="UP000076335"/>
    </source>
</evidence>
<dbReference type="GO" id="GO:0050661">
    <property type="term" value="F:NADP binding"/>
    <property type="evidence" value="ECO:0007669"/>
    <property type="project" value="TreeGrafter"/>
</dbReference>
<dbReference type="EMBL" id="LPVY01000005">
    <property type="protein sequence ID" value="KZB66540.1"/>
    <property type="molecule type" value="Genomic_DNA"/>
</dbReference>
<proteinExistence type="predicted"/>
<dbReference type="GO" id="GO:0004764">
    <property type="term" value="F:shikimate 3-dehydrogenase (NADP+) activity"/>
    <property type="evidence" value="ECO:0007669"/>
    <property type="project" value="InterPro"/>
</dbReference>
<dbReference type="Gene3D" id="3.40.50.720">
    <property type="entry name" value="NAD(P)-binding Rossmann-like Domain"/>
    <property type="match status" value="1"/>
</dbReference>
<dbReference type="AlphaFoldDB" id="A0A154L7A5"/>
<dbReference type="Pfam" id="PF08501">
    <property type="entry name" value="Shikimate_dh_N"/>
    <property type="match status" value="1"/>
</dbReference>
<dbReference type="GO" id="GO:0019632">
    <property type="term" value="P:shikimate metabolic process"/>
    <property type="evidence" value="ECO:0007669"/>
    <property type="project" value="TreeGrafter"/>
</dbReference>
<dbReference type="RefSeq" id="WP_062949624.1">
    <property type="nucleotide sequence ID" value="NZ_LPVY01000005.1"/>
</dbReference>